<reference evidence="5 6" key="1">
    <citation type="submission" date="2024-04" db="EMBL/GenBank/DDBJ databases">
        <title>Complete genome sequence of Nguyenibacter vanlangesis HBCM-1154, a strain capable of nitrogen fixation, IAA production, and phosphorus solubilization isolated from sugarcane soil.</title>
        <authorList>
            <person name="MY HANH P."/>
        </authorList>
    </citation>
    <scope>NUCLEOTIDE SEQUENCE [LARGE SCALE GENOMIC DNA]</scope>
    <source>
        <strain evidence="5 6">HBCM 1154</strain>
    </source>
</reference>
<dbReference type="Gene3D" id="3.40.50.300">
    <property type="entry name" value="P-loop containing nucleotide triphosphate hydrolases"/>
    <property type="match status" value="1"/>
</dbReference>
<dbReference type="Proteomes" id="UP001449795">
    <property type="component" value="Chromosome"/>
</dbReference>
<organism evidence="5 6">
    <name type="scientific">Nguyenibacter vanlangensis</name>
    <dbReference type="NCBI Taxonomy" id="1216886"/>
    <lineage>
        <taxon>Bacteria</taxon>
        <taxon>Pseudomonadati</taxon>
        <taxon>Pseudomonadota</taxon>
        <taxon>Alphaproteobacteria</taxon>
        <taxon>Acetobacterales</taxon>
        <taxon>Acetobacteraceae</taxon>
        <taxon>Nguyenibacter</taxon>
    </lineage>
</organism>
<dbReference type="PANTHER" id="PTHR24220">
    <property type="entry name" value="IMPORT ATP-BINDING PROTEIN"/>
    <property type="match status" value="1"/>
</dbReference>
<evidence type="ECO:0000256" key="1">
    <source>
        <dbReference type="ARBA" id="ARBA00022448"/>
    </source>
</evidence>
<dbReference type="PROSITE" id="PS50893">
    <property type="entry name" value="ABC_TRANSPORTER_2"/>
    <property type="match status" value="1"/>
</dbReference>
<dbReference type="InterPro" id="IPR015854">
    <property type="entry name" value="ABC_transpr_LolD-like"/>
</dbReference>
<dbReference type="EMBL" id="CP152276">
    <property type="protein sequence ID" value="XAE45109.1"/>
    <property type="molecule type" value="Genomic_DNA"/>
</dbReference>
<keyword evidence="6" id="KW-1185">Reference proteome</keyword>
<dbReference type="PANTHER" id="PTHR24220:SF86">
    <property type="entry name" value="ABC TRANSPORTER ABCH.1"/>
    <property type="match status" value="1"/>
</dbReference>
<dbReference type="Pfam" id="PF00005">
    <property type="entry name" value="ABC_tran"/>
    <property type="match status" value="1"/>
</dbReference>
<dbReference type="InterPro" id="IPR003593">
    <property type="entry name" value="AAA+_ATPase"/>
</dbReference>
<feature type="domain" description="ABC transporter" evidence="4">
    <location>
        <begin position="21"/>
        <end position="254"/>
    </location>
</feature>
<dbReference type="RefSeq" id="WP_342630256.1">
    <property type="nucleotide sequence ID" value="NZ_CP152276.1"/>
</dbReference>
<proteinExistence type="predicted"/>
<sequence length="256" mass="27859">MPLLRSYEPSSRSPADDSFAVCVENVSRHFGQGASAAVALDDVSFRIPASGFAVLTGPSGSGKTTLLNLIGCLDRPTSGRILIAQKDTSGFDERRMTAFRAETLGFVFQNYNLLPVLTAFENVEFPLRLIEPDRQRRRRMVGEMLERVGLGGLSHRKPAQLSGGQQQRVAVARALVKSPALVLADEPTANLDERTAIALIETMRALQREIGTTFLFSSHDPRLIGEADTHIEIANGHLSALHQGSRSLAPVKETRA</sequence>
<dbReference type="InterPro" id="IPR017911">
    <property type="entry name" value="MacB-like_ATP-bd"/>
</dbReference>
<keyword evidence="1" id="KW-0813">Transport</keyword>
<dbReference type="SUPFAM" id="SSF52540">
    <property type="entry name" value="P-loop containing nucleoside triphosphate hydrolases"/>
    <property type="match status" value="1"/>
</dbReference>
<name>A0ABZ3DBD9_9PROT</name>
<dbReference type="GO" id="GO:0005524">
    <property type="term" value="F:ATP binding"/>
    <property type="evidence" value="ECO:0007669"/>
    <property type="project" value="UniProtKB-KW"/>
</dbReference>
<dbReference type="InterPro" id="IPR017871">
    <property type="entry name" value="ABC_transporter-like_CS"/>
</dbReference>
<accession>A0ABZ3DBD9</accession>
<dbReference type="CDD" id="cd03255">
    <property type="entry name" value="ABC_MJ0796_LolCDE_FtsE"/>
    <property type="match status" value="1"/>
</dbReference>
<evidence type="ECO:0000256" key="3">
    <source>
        <dbReference type="ARBA" id="ARBA00022840"/>
    </source>
</evidence>
<protein>
    <submittedName>
        <fullName evidence="5">ABC transporter ATP-binding protein</fullName>
    </submittedName>
</protein>
<keyword evidence="3 5" id="KW-0067">ATP-binding</keyword>
<dbReference type="PROSITE" id="PS00211">
    <property type="entry name" value="ABC_TRANSPORTER_1"/>
    <property type="match status" value="1"/>
</dbReference>
<gene>
    <name evidence="5" type="ORF">AAC691_17000</name>
</gene>
<evidence type="ECO:0000313" key="6">
    <source>
        <dbReference type="Proteomes" id="UP001449795"/>
    </source>
</evidence>
<dbReference type="InterPro" id="IPR003439">
    <property type="entry name" value="ABC_transporter-like_ATP-bd"/>
</dbReference>
<keyword evidence="2" id="KW-0547">Nucleotide-binding</keyword>
<evidence type="ECO:0000256" key="2">
    <source>
        <dbReference type="ARBA" id="ARBA00022741"/>
    </source>
</evidence>
<evidence type="ECO:0000313" key="5">
    <source>
        <dbReference type="EMBL" id="XAE45109.1"/>
    </source>
</evidence>
<evidence type="ECO:0000259" key="4">
    <source>
        <dbReference type="PROSITE" id="PS50893"/>
    </source>
</evidence>
<dbReference type="InterPro" id="IPR027417">
    <property type="entry name" value="P-loop_NTPase"/>
</dbReference>
<dbReference type="SMART" id="SM00382">
    <property type="entry name" value="AAA"/>
    <property type="match status" value="1"/>
</dbReference>